<sequence>MIRELDAPAKNKGIKTWLERAAAWPYLHFRKRQVDSNTQLFVVRISWFALWGSNQALGHGQEGTAAVPALAPPHAEHLHPTCGSARRQLDTHRSTNHTTTQLRWCPQGRRRARARSEAELARTACSAVESGVVGKEQHSDIFAFSQHLDDIAGSDQAVGAVRRKSSPFQHVWQCLIYSGVYLFQFARHMALLLKTSSALPAHHCIRQASRPQGCPPSRVLSLPTAGAHCSSRWYRRASDDQSGRGPATVYALRAHRLRVKLYSNHPLSNASLVAILLCKATPL</sequence>
<reference evidence="1 2" key="1">
    <citation type="submission" date="2016-04" db="EMBL/GenBank/DDBJ databases">
        <title>A degradative enzymes factory behind the ericoid mycorrhizal symbiosis.</title>
        <authorList>
            <consortium name="DOE Joint Genome Institute"/>
            <person name="Martino E."/>
            <person name="Morin E."/>
            <person name="Grelet G."/>
            <person name="Kuo A."/>
            <person name="Kohler A."/>
            <person name="Daghino S."/>
            <person name="Barry K."/>
            <person name="Choi C."/>
            <person name="Cichocki N."/>
            <person name="Clum A."/>
            <person name="Copeland A."/>
            <person name="Hainaut M."/>
            <person name="Haridas S."/>
            <person name="Labutti K."/>
            <person name="Lindquist E."/>
            <person name="Lipzen A."/>
            <person name="Khouja H.-R."/>
            <person name="Murat C."/>
            <person name="Ohm R."/>
            <person name="Olson A."/>
            <person name="Spatafora J."/>
            <person name="Veneault-Fourrey C."/>
            <person name="Henrissat B."/>
            <person name="Grigoriev I."/>
            <person name="Martin F."/>
            <person name="Perotto S."/>
        </authorList>
    </citation>
    <scope>NUCLEOTIDE SEQUENCE [LARGE SCALE GENOMIC DNA]</scope>
    <source>
        <strain evidence="1 2">F</strain>
    </source>
</reference>
<evidence type="ECO:0000313" key="1">
    <source>
        <dbReference type="EMBL" id="PMD46281.1"/>
    </source>
</evidence>
<gene>
    <name evidence="1" type="ORF">L207DRAFT_523693</name>
</gene>
<organism evidence="1 2">
    <name type="scientific">Hyaloscypha variabilis (strain UAMH 11265 / GT02V1 / F)</name>
    <name type="common">Meliniomyces variabilis</name>
    <dbReference type="NCBI Taxonomy" id="1149755"/>
    <lineage>
        <taxon>Eukaryota</taxon>
        <taxon>Fungi</taxon>
        <taxon>Dikarya</taxon>
        <taxon>Ascomycota</taxon>
        <taxon>Pezizomycotina</taxon>
        <taxon>Leotiomycetes</taxon>
        <taxon>Helotiales</taxon>
        <taxon>Hyaloscyphaceae</taxon>
        <taxon>Hyaloscypha</taxon>
        <taxon>Hyaloscypha variabilis</taxon>
    </lineage>
</organism>
<proteinExistence type="predicted"/>
<protein>
    <submittedName>
        <fullName evidence="1">Uncharacterized protein</fullName>
    </submittedName>
</protein>
<keyword evidence="2" id="KW-1185">Reference proteome</keyword>
<name>A0A2J6S684_HYAVF</name>
<evidence type="ECO:0000313" key="2">
    <source>
        <dbReference type="Proteomes" id="UP000235786"/>
    </source>
</evidence>
<dbReference type="EMBL" id="KZ613939">
    <property type="protein sequence ID" value="PMD46281.1"/>
    <property type="molecule type" value="Genomic_DNA"/>
</dbReference>
<accession>A0A2J6S684</accession>
<dbReference type="OrthoDB" id="3553907at2759"/>
<dbReference type="AlphaFoldDB" id="A0A2J6S684"/>
<dbReference type="Proteomes" id="UP000235786">
    <property type="component" value="Unassembled WGS sequence"/>
</dbReference>